<comment type="caution">
    <text evidence="3">The sequence shown here is derived from an EMBL/GenBank/DDBJ whole genome shotgun (WGS) entry which is preliminary data.</text>
</comment>
<dbReference type="InterPro" id="IPR036163">
    <property type="entry name" value="HMA_dom_sf"/>
</dbReference>
<evidence type="ECO:0000256" key="1">
    <source>
        <dbReference type="SAM" id="SignalP"/>
    </source>
</evidence>
<name>A0A8J3D3W6_9BACT</name>
<reference evidence="3 4" key="1">
    <citation type="journal article" date="2014" name="Int. J. Syst. Evol. Microbiol.">
        <title>Complete genome sequence of Corynebacterium casei LMG S-19264T (=DSM 44701T), isolated from a smear-ripened cheese.</title>
        <authorList>
            <consortium name="US DOE Joint Genome Institute (JGI-PGF)"/>
            <person name="Walter F."/>
            <person name="Albersmeier A."/>
            <person name="Kalinowski J."/>
            <person name="Ruckert C."/>
        </authorList>
    </citation>
    <scope>NUCLEOTIDE SEQUENCE [LARGE SCALE GENOMIC DNA]</scope>
    <source>
        <strain evidence="3 4">KCTC 12866</strain>
    </source>
</reference>
<dbReference type="Proteomes" id="UP000598271">
    <property type="component" value="Unassembled WGS sequence"/>
</dbReference>
<dbReference type="PROSITE" id="PS50846">
    <property type="entry name" value="HMA_2"/>
    <property type="match status" value="1"/>
</dbReference>
<accession>A0A8J3D3W6</accession>
<feature type="domain" description="HMA" evidence="2">
    <location>
        <begin position="23"/>
        <end position="89"/>
    </location>
</feature>
<gene>
    <name evidence="3" type="ORF">GCM10007390_36090</name>
</gene>
<feature type="chain" id="PRO_5035208674" description="HMA domain-containing protein" evidence="1">
    <location>
        <begin position="22"/>
        <end position="115"/>
    </location>
</feature>
<dbReference type="AlphaFoldDB" id="A0A8J3D3W6"/>
<feature type="signal peptide" evidence="1">
    <location>
        <begin position="1"/>
        <end position="21"/>
    </location>
</feature>
<evidence type="ECO:0000313" key="4">
    <source>
        <dbReference type="Proteomes" id="UP000598271"/>
    </source>
</evidence>
<dbReference type="InterPro" id="IPR006121">
    <property type="entry name" value="HMA_dom"/>
</dbReference>
<keyword evidence="4" id="KW-1185">Reference proteome</keyword>
<dbReference type="RefSeq" id="WP_189565902.1">
    <property type="nucleotide sequence ID" value="NZ_BMXF01000003.1"/>
</dbReference>
<organism evidence="3 4">
    <name type="scientific">Persicitalea jodogahamensis</name>
    <dbReference type="NCBI Taxonomy" id="402147"/>
    <lineage>
        <taxon>Bacteria</taxon>
        <taxon>Pseudomonadati</taxon>
        <taxon>Bacteroidota</taxon>
        <taxon>Cytophagia</taxon>
        <taxon>Cytophagales</taxon>
        <taxon>Spirosomataceae</taxon>
        <taxon>Persicitalea</taxon>
    </lineage>
</organism>
<evidence type="ECO:0000259" key="2">
    <source>
        <dbReference type="PROSITE" id="PS50846"/>
    </source>
</evidence>
<dbReference type="EMBL" id="BMXF01000003">
    <property type="protein sequence ID" value="GHB78559.1"/>
    <property type="molecule type" value="Genomic_DNA"/>
</dbReference>
<dbReference type="Gene3D" id="3.30.70.100">
    <property type="match status" value="1"/>
</dbReference>
<keyword evidence="1" id="KW-0732">Signal</keyword>
<evidence type="ECO:0000313" key="3">
    <source>
        <dbReference type="EMBL" id="GHB78559.1"/>
    </source>
</evidence>
<dbReference type="SUPFAM" id="SSF55008">
    <property type="entry name" value="HMA, heavy metal-associated domain"/>
    <property type="match status" value="1"/>
</dbReference>
<dbReference type="Pfam" id="PF00403">
    <property type="entry name" value="HMA"/>
    <property type="match status" value="1"/>
</dbReference>
<proteinExistence type="predicted"/>
<sequence length="115" mass="12741">MKTTLFSILFAFTLSFGFAQTGDKEVKIKTSAICEMCKERLERNLGLSKGVKYANLDLTDKVMTIKYNPKKTNVASIKETIVNTGYDADEAVADQKAHDKLPDCCQKTAAPHSDM</sequence>
<protein>
    <recommendedName>
        <fullName evidence="2">HMA domain-containing protein</fullName>
    </recommendedName>
</protein>
<dbReference type="GO" id="GO:0046872">
    <property type="term" value="F:metal ion binding"/>
    <property type="evidence" value="ECO:0007669"/>
    <property type="project" value="InterPro"/>
</dbReference>